<reference evidence="9 10" key="1">
    <citation type="journal article" date="2012" name="G3 (Bethesda)">
        <title>Pichia sorbitophila, an interspecies yeast hybrid reveals early steps of genome resolution following polyploidization.</title>
        <authorList>
            <person name="Leh Louis V."/>
            <person name="Despons L."/>
            <person name="Friedrich A."/>
            <person name="Martin T."/>
            <person name="Durrens P."/>
            <person name="Casaregola S."/>
            <person name="Neuveglise C."/>
            <person name="Fairhead C."/>
            <person name="Marck C."/>
            <person name="Cruz J.A."/>
            <person name="Straub M.L."/>
            <person name="Kugler V."/>
            <person name="Sacerdot C."/>
            <person name="Uzunov Z."/>
            <person name="Thierry A."/>
            <person name="Weiss S."/>
            <person name="Bleykasten C."/>
            <person name="De Montigny J."/>
            <person name="Jacques N."/>
            <person name="Jung P."/>
            <person name="Lemaire M."/>
            <person name="Mallet S."/>
            <person name="Morel G."/>
            <person name="Richard G.F."/>
            <person name="Sarkar A."/>
            <person name="Savel G."/>
            <person name="Schacherer J."/>
            <person name="Seret M.L."/>
            <person name="Talla E."/>
            <person name="Samson G."/>
            <person name="Jubin C."/>
            <person name="Poulain J."/>
            <person name="Vacherie B."/>
            <person name="Barbe V."/>
            <person name="Pelletier E."/>
            <person name="Sherman D.J."/>
            <person name="Westhof E."/>
            <person name="Weissenbach J."/>
            <person name="Baret P.V."/>
            <person name="Wincker P."/>
            <person name="Gaillardin C."/>
            <person name="Dujon B."/>
            <person name="Souciet J.L."/>
        </authorList>
    </citation>
    <scope>NUCLEOTIDE SEQUENCE [LARGE SCALE GENOMIC DNA]</scope>
    <source>
        <strain evidence="10">ATCC MYA-4447 / BCRC 22081 / CBS 7064 / NBRC 10061 / NRRL Y-12695</strain>
    </source>
</reference>
<gene>
    <name evidence="9" type="primary">Piso0_001761</name>
    <name evidence="9" type="ORF">GNLVRS01_PISO0F13491g</name>
</gene>
<keyword evidence="6" id="KW-0496">Mitochondrion</keyword>
<dbReference type="AlphaFoldDB" id="G8YLN3"/>
<evidence type="ECO:0000256" key="2">
    <source>
        <dbReference type="ARBA" id="ARBA00009782"/>
    </source>
</evidence>
<name>G8YLN3_PICSO</name>
<evidence type="ECO:0000313" key="10">
    <source>
        <dbReference type="Proteomes" id="UP000005222"/>
    </source>
</evidence>
<dbReference type="STRING" id="559304.G8YLN3"/>
<dbReference type="InParanoid" id="G8YLN3"/>
<dbReference type="HOGENOM" id="CLU_871878_0_0_1"/>
<dbReference type="InterPro" id="IPR013911">
    <property type="entry name" value="i-AAA_Mgr1"/>
</dbReference>
<accession>G8YLN3</accession>
<evidence type="ECO:0000256" key="6">
    <source>
        <dbReference type="ARBA" id="ARBA00023128"/>
    </source>
</evidence>
<keyword evidence="4" id="KW-0999">Mitochondrion inner membrane</keyword>
<keyword evidence="7" id="KW-0472">Membrane</keyword>
<evidence type="ECO:0000256" key="4">
    <source>
        <dbReference type="ARBA" id="ARBA00022792"/>
    </source>
</evidence>
<dbReference type="OrthoDB" id="4087899at2759"/>
<feature type="region of interest" description="Disordered" evidence="8">
    <location>
        <begin position="1"/>
        <end position="28"/>
    </location>
</feature>
<evidence type="ECO:0000256" key="1">
    <source>
        <dbReference type="ARBA" id="ARBA00004448"/>
    </source>
</evidence>
<evidence type="ECO:0000256" key="5">
    <source>
        <dbReference type="ARBA" id="ARBA00022989"/>
    </source>
</evidence>
<keyword evidence="3" id="KW-0812">Transmembrane</keyword>
<evidence type="ECO:0000256" key="3">
    <source>
        <dbReference type="ARBA" id="ARBA00022692"/>
    </source>
</evidence>
<dbReference type="FunCoup" id="G8YLN3">
    <property type="interactions" value="70"/>
</dbReference>
<dbReference type="Pfam" id="PF08602">
    <property type="entry name" value="Mgr1"/>
    <property type="match status" value="1"/>
</dbReference>
<keyword evidence="5" id="KW-1133">Transmembrane helix</keyword>
<dbReference type="EMBL" id="FO082054">
    <property type="protein sequence ID" value="CCE88967.1"/>
    <property type="molecule type" value="Genomic_DNA"/>
</dbReference>
<evidence type="ECO:0000256" key="7">
    <source>
        <dbReference type="ARBA" id="ARBA00023136"/>
    </source>
</evidence>
<dbReference type="GO" id="GO:0005743">
    <property type="term" value="C:mitochondrial inner membrane"/>
    <property type="evidence" value="ECO:0007669"/>
    <property type="project" value="UniProtKB-SubCell"/>
</dbReference>
<dbReference type="Proteomes" id="UP000005222">
    <property type="component" value="Chromosome F"/>
</dbReference>
<sequence>MGVYIPPGSDGGEGDSSNSGNGNGGGGGTIITIPNPSSFIPRNPSIGLKLWGPLVPASDNSPALYMLTGLQIFLGVLGFHKARQLRSSNLMRMGVPNIWQRKVNKWACALGGAYLVFQSGLEITRLSLPYDPWFEEARYYRKLAIKNGDSPSWWFGATGYYIPMSFNEWNQKVEKWISNQANAIEGEEQSKGDGYSFRLQRLGRAPSPVLTKLAQKGKYAEIHNSLHDNNRSRISQLLQQDLKNVNELNKGQRLDSILEGNSSVKYNENYLKPHIQLGNHEMDTDEAFEMVWLNFDPWDELKSETDYDIRLIPRWRWQDEEDDTASL</sequence>
<evidence type="ECO:0000256" key="8">
    <source>
        <dbReference type="SAM" id="MobiDB-lite"/>
    </source>
</evidence>
<comment type="subcellular location">
    <subcellularLocation>
        <location evidence="1">Mitochondrion inner membrane</location>
        <topology evidence="1">Multi-pass membrane protein</topology>
    </subcellularLocation>
</comment>
<dbReference type="eggNOG" id="ENOG502QR67">
    <property type="taxonomic scope" value="Eukaryota"/>
</dbReference>
<keyword evidence="10" id="KW-1185">Reference proteome</keyword>
<evidence type="ECO:0000313" key="9">
    <source>
        <dbReference type="EMBL" id="CCE88967.1"/>
    </source>
</evidence>
<comment type="similarity">
    <text evidence="2">Belongs to the MGR1 family.</text>
</comment>
<organism evidence="9 10">
    <name type="scientific">Pichia sorbitophila (strain ATCC MYA-4447 / BCRC 22081 / CBS 7064 / NBRC 10061 / NRRL Y-12695)</name>
    <name type="common">Hybrid yeast</name>
    <dbReference type="NCBI Taxonomy" id="559304"/>
    <lineage>
        <taxon>Eukaryota</taxon>
        <taxon>Fungi</taxon>
        <taxon>Dikarya</taxon>
        <taxon>Ascomycota</taxon>
        <taxon>Saccharomycotina</taxon>
        <taxon>Pichiomycetes</taxon>
        <taxon>Debaryomycetaceae</taxon>
        <taxon>Millerozyma</taxon>
    </lineage>
</organism>
<proteinExistence type="inferred from homology"/>
<protein>
    <submittedName>
        <fullName evidence="9">Piso0_001761 protein</fullName>
    </submittedName>
</protein>